<feature type="region of interest" description="Disordered" evidence="5">
    <location>
        <begin position="1432"/>
        <end position="1453"/>
    </location>
</feature>
<dbReference type="Pfam" id="PF06839">
    <property type="entry name" value="Zn_ribbon_GRF"/>
    <property type="match status" value="1"/>
</dbReference>
<keyword evidence="7" id="KW-0012">Acyltransferase</keyword>
<keyword evidence="2 4" id="KW-0863">Zinc-finger</keyword>
<organism evidence="7 8">
    <name type="scientific">Fistulifera solaris</name>
    <name type="common">Oleaginous diatom</name>
    <dbReference type="NCBI Taxonomy" id="1519565"/>
    <lineage>
        <taxon>Eukaryota</taxon>
        <taxon>Sar</taxon>
        <taxon>Stramenopiles</taxon>
        <taxon>Ochrophyta</taxon>
        <taxon>Bacillariophyta</taxon>
        <taxon>Bacillariophyceae</taxon>
        <taxon>Bacillariophycidae</taxon>
        <taxon>Naviculales</taxon>
        <taxon>Naviculaceae</taxon>
        <taxon>Fistulifera</taxon>
    </lineage>
</organism>
<dbReference type="InterPro" id="IPR045189">
    <property type="entry name" value="UBR4-like"/>
</dbReference>
<accession>A0A1Z5K3R1</accession>
<evidence type="ECO:0000256" key="2">
    <source>
        <dbReference type="ARBA" id="ARBA00022771"/>
    </source>
</evidence>
<dbReference type="GO" id="GO:0061630">
    <property type="term" value="F:ubiquitin protein ligase activity"/>
    <property type="evidence" value="ECO:0007669"/>
    <property type="project" value="UniProtKB-EC"/>
</dbReference>
<dbReference type="PROSITE" id="PS51999">
    <property type="entry name" value="ZF_GRF"/>
    <property type="match status" value="1"/>
</dbReference>
<evidence type="ECO:0000256" key="5">
    <source>
        <dbReference type="SAM" id="MobiDB-lite"/>
    </source>
</evidence>
<gene>
    <name evidence="7" type="ORF">FisN_7Hu182</name>
</gene>
<name>A0A1Z5K3R1_FISSO</name>
<dbReference type="OrthoDB" id="49457at2759"/>
<evidence type="ECO:0000259" key="6">
    <source>
        <dbReference type="PROSITE" id="PS51999"/>
    </source>
</evidence>
<reference evidence="7 8" key="1">
    <citation type="journal article" date="2015" name="Plant Cell">
        <title>Oil accumulation by the oleaginous diatom Fistulifera solaris as revealed by the genome and transcriptome.</title>
        <authorList>
            <person name="Tanaka T."/>
            <person name="Maeda Y."/>
            <person name="Veluchamy A."/>
            <person name="Tanaka M."/>
            <person name="Abida H."/>
            <person name="Marechal E."/>
            <person name="Bowler C."/>
            <person name="Muto M."/>
            <person name="Sunaga Y."/>
            <person name="Tanaka M."/>
            <person name="Yoshino T."/>
            <person name="Taniguchi T."/>
            <person name="Fukuda Y."/>
            <person name="Nemoto M."/>
            <person name="Matsumoto M."/>
            <person name="Wong P.S."/>
            <person name="Aburatani S."/>
            <person name="Fujibuchi W."/>
        </authorList>
    </citation>
    <scope>NUCLEOTIDE SEQUENCE [LARGE SCALE GENOMIC DNA]</scope>
    <source>
        <strain evidence="7 8">JPCC DA0580</strain>
    </source>
</reference>
<dbReference type="GO" id="GO:0008270">
    <property type="term" value="F:zinc ion binding"/>
    <property type="evidence" value="ECO:0007669"/>
    <property type="project" value="UniProtKB-KW"/>
</dbReference>
<proteinExistence type="predicted"/>
<feature type="domain" description="GRF-type" evidence="6">
    <location>
        <begin position="568"/>
        <end position="610"/>
    </location>
</feature>
<dbReference type="EMBL" id="BDSP01000152">
    <property type="protein sequence ID" value="GAX20865.1"/>
    <property type="molecule type" value="Genomic_DNA"/>
</dbReference>
<protein>
    <submittedName>
        <fullName evidence="7">E3 ubiquitin-protein ligase UBR4</fullName>
        <ecNumber evidence="7">2.3.2.27</ecNumber>
    </submittedName>
</protein>
<keyword evidence="8" id="KW-1185">Reference proteome</keyword>
<keyword evidence="1" id="KW-0479">Metal-binding</keyword>
<keyword evidence="7" id="KW-0808">Transferase</keyword>
<evidence type="ECO:0000256" key="1">
    <source>
        <dbReference type="ARBA" id="ARBA00022723"/>
    </source>
</evidence>
<evidence type="ECO:0000313" key="7">
    <source>
        <dbReference type="EMBL" id="GAX20865.1"/>
    </source>
</evidence>
<dbReference type="Proteomes" id="UP000198406">
    <property type="component" value="Unassembled WGS sequence"/>
</dbReference>
<evidence type="ECO:0000256" key="4">
    <source>
        <dbReference type="PROSITE-ProRule" id="PRU01343"/>
    </source>
</evidence>
<comment type="caution">
    <text evidence="7">The sequence shown here is derived from an EMBL/GenBank/DDBJ whole genome shotgun (WGS) entry which is preliminary data.</text>
</comment>
<dbReference type="InterPro" id="IPR010666">
    <property type="entry name" value="Znf_GRF"/>
</dbReference>
<dbReference type="PANTHER" id="PTHR21725">
    <property type="entry name" value="E3 UBIQUITIN-PROTEIN LIGASE UBR4"/>
    <property type="match status" value="1"/>
</dbReference>
<keyword evidence="3" id="KW-0862">Zinc</keyword>
<evidence type="ECO:0000313" key="8">
    <source>
        <dbReference type="Proteomes" id="UP000198406"/>
    </source>
</evidence>
<evidence type="ECO:0000256" key="3">
    <source>
        <dbReference type="ARBA" id="ARBA00022833"/>
    </source>
</evidence>
<dbReference type="InParanoid" id="A0A1Z5K3R1"/>
<sequence>MVVVTVRVRISTEIATVSGSKRWLDFHLTMQEIIAGIRCGVFSFHISKSFFGRSKANIDGLELYGVERASFDPWIPNSVSPYDSWQTLGATEGKLTRSQRLCLIIYGLSGCASFFDCRATAACDNAILSNITTETFLSGDVEMSDALKQLIASTSEGEHQDLLDYALIVSCLSVLEQLRINFFVQQAGGTESRSTVWRRFRPTLRAYLRCVAAVARLRPNNYFRSHDRFSGSIAKQIKVLLDDEILHSLDNAEIISDFVELALLECAVARNFGENFDSRKKFADFTLLKPVLTGTNRLLVQRAALDVMNFCKKYSSEENLSEEETDLFVTTHSMGVYYCCDFCDMQIKGVRYALEDKDNHVDLCRKCYNDAYQYAHTLRFSANEDVVLGQDSKEDRPRLTCAEVKRLKPHKEVAESSGIDSDNDAVGEVQAQVFERQQLFGDFVDGLVCTIGNMVAVELEKQPLHIAPLIALVDELHHSSDYGSRCDREAWLTRKLVEGLSRTLQRLPLPSPPTSEMALLLVCVQNFTLALTSFVVPDQQARDYLIDPFNDDGSHHVVDSDSPSRYKCNHGMPAALRMLKQEPLSHRSFYSCSMKSKAQKCNYFEWSDDSSCQRRPLFNENVARKIWEMVSTTQPGLRHSTERLLCYLTRHLLPAIEASSREAIKGREATWQVTSEDVLRNFNDGVFCSVCRVHDAFDDSPRNEQMQSKNSHLAQVRSILELLSLVGDEGEVDLWFDPLCAILVSAHENTSSLRPLAKRCLFQLCGKSPSLFLEVRDTFLFRNRFESLMAMCQEVKDYCLILNRKALQQKRRGQDLEKLGWEKMSLREIINFTDLITENASVQDCSSKFGAALEELLMHASKRPKNWIAFCQSRGYRPMNIEGGDLYRHPICDVLALPTLLTGDNRLHSMKLASLAFLSPSTPANFQEYLVSPSEAQSVSGSISKGEKEDDIVAFIIRFVCGDESQEVRRLATVVARGLCEGELEAAQLFTRLLKRQVAMTGNMGKFFVEFFDLLNTLVRATRKEYIDTHSMLALVEFLFREQTSANHCDQSRGTTHCSETKKNVSIQKTRFDLIPCGHIISRPPTKTKTKRHPEQVGRFARFRLKTGPTLSSSNEFNHFVVLPHRSVISEIHLEINDPHGRFVKTINFYYSPRPVSSPAEMKEADYSRVWKPCGKLNLEKAAEKISLKLEDLVSASNIRIEFDEFYERPGSHKSDEFVIHCPRCMRVVTNAHGVCGSCGEVAFQCRKCRHINYDRLNAFLCVECGYCASGGLAYELTAAVATNAVAITCDNDYKEALSMLAWGSKITEDLRAGLKASLSELSAQCLKKPAIDGSGLIGRAFEGHLPLKPGTTELKSEKPSLKQFDKLGSVVRAIAEKRHAADRPSSQNAVNSHLRGFHRDEFDDASEFFGGLLESSGMSTGLDRLMASVRRQRERNDNPDAAQHQPPPKNGVAECEHMYHLFHEAQRECFRLERRIEAWQRLETGRMLSDEHKSLAGFQPSRCSVCSPLVTRHLLLLWHSLFLLDPKEARVSDGMLAILLTEDVLTMNDVQEMKRDIVKDIAVKSEKGRSAILAALNNRMIDRHCAEIIGTILKEETDPGIVNPFLALADRILDCNLAL</sequence>
<dbReference type="PANTHER" id="PTHR21725:SF1">
    <property type="entry name" value="E3 UBIQUITIN-PROTEIN LIGASE UBR4"/>
    <property type="match status" value="1"/>
</dbReference>
<dbReference type="EC" id="2.3.2.27" evidence="7"/>